<evidence type="ECO:0000313" key="3">
    <source>
        <dbReference type="Proteomes" id="UP000299102"/>
    </source>
</evidence>
<evidence type="ECO:0000313" key="2">
    <source>
        <dbReference type="EMBL" id="GBP29106.1"/>
    </source>
</evidence>
<evidence type="ECO:0000256" key="1">
    <source>
        <dbReference type="SAM" id="MobiDB-lite"/>
    </source>
</evidence>
<feature type="region of interest" description="Disordered" evidence="1">
    <location>
        <begin position="44"/>
        <end position="63"/>
    </location>
</feature>
<sequence>MLDPKSHAVDSDEPPTIAHPLLDPFLVSWKSSPEGQWRVAVKSRKTHLGQGHDRAASAYADPEHQPLVKYNGDDVTPASTKLLERFRSSLLCVSLLYITL</sequence>
<keyword evidence="3" id="KW-1185">Reference proteome</keyword>
<comment type="caution">
    <text evidence="2">The sequence shown here is derived from an EMBL/GenBank/DDBJ whole genome shotgun (WGS) entry which is preliminary data.</text>
</comment>
<reference evidence="2 3" key="1">
    <citation type="journal article" date="2019" name="Commun. Biol.">
        <title>The bagworm genome reveals a unique fibroin gene that provides high tensile strength.</title>
        <authorList>
            <person name="Kono N."/>
            <person name="Nakamura H."/>
            <person name="Ohtoshi R."/>
            <person name="Tomita M."/>
            <person name="Numata K."/>
            <person name="Arakawa K."/>
        </authorList>
    </citation>
    <scope>NUCLEOTIDE SEQUENCE [LARGE SCALE GENOMIC DNA]</scope>
</reference>
<gene>
    <name evidence="2" type="ORF">EVAR_17640_1</name>
</gene>
<name>A0A4C1USY8_EUMVA</name>
<dbReference type="EMBL" id="BGZK01000216">
    <property type="protein sequence ID" value="GBP29106.1"/>
    <property type="molecule type" value="Genomic_DNA"/>
</dbReference>
<dbReference type="Proteomes" id="UP000299102">
    <property type="component" value="Unassembled WGS sequence"/>
</dbReference>
<protein>
    <submittedName>
        <fullName evidence="2">Uncharacterized protein</fullName>
    </submittedName>
</protein>
<dbReference type="AlphaFoldDB" id="A0A4C1USY8"/>
<proteinExistence type="predicted"/>
<feature type="compositionally biased region" description="Basic and acidic residues" evidence="1">
    <location>
        <begin position="50"/>
        <end position="63"/>
    </location>
</feature>
<organism evidence="2 3">
    <name type="scientific">Eumeta variegata</name>
    <name type="common">Bagworm moth</name>
    <name type="synonym">Eumeta japonica</name>
    <dbReference type="NCBI Taxonomy" id="151549"/>
    <lineage>
        <taxon>Eukaryota</taxon>
        <taxon>Metazoa</taxon>
        <taxon>Ecdysozoa</taxon>
        <taxon>Arthropoda</taxon>
        <taxon>Hexapoda</taxon>
        <taxon>Insecta</taxon>
        <taxon>Pterygota</taxon>
        <taxon>Neoptera</taxon>
        <taxon>Endopterygota</taxon>
        <taxon>Lepidoptera</taxon>
        <taxon>Glossata</taxon>
        <taxon>Ditrysia</taxon>
        <taxon>Tineoidea</taxon>
        <taxon>Psychidae</taxon>
        <taxon>Oiketicinae</taxon>
        <taxon>Eumeta</taxon>
    </lineage>
</organism>
<accession>A0A4C1USY8</accession>